<comment type="caution">
    <text evidence="3">The sequence shown here is derived from an EMBL/GenBank/DDBJ whole genome shotgun (WGS) entry which is preliminary data.</text>
</comment>
<name>A0ABU1X4I6_SPHXE</name>
<dbReference type="Gene3D" id="3.40.50.12780">
    <property type="entry name" value="N-terminal domain of ligase-like"/>
    <property type="match status" value="1"/>
</dbReference>
<reference evidence="3 4" key="1">
    <citation type="submission" date="2023-07" db="EMBL/GenBank/DDBJ databases">
        <title>Sorghum-associated microbial communities from plants grown in Nebraska, USA.</title>
        <authorList>
            <person name="Schachtman D."/>
        </authorList>
    </citation>
    <scope>NUCLEOTIDE SEQUENCE [LARGE SCALE GENOMIC DNA]</scope>
    <source>
        <strain evidence="3 4">4256</strain>
    </source>
</reference>
<feature type="domain" description="AMP-binding enzyme C-terminal" evidence="2">
    <location>
        <begin position="401"/>
        <end position="473"/>
    </location>
</feature>
<dbReference type="EMBL" id="JAVDWV010000016">
    <property type="protein sequence ID" value="MDR7156484.1"/>
    <property type="molecule type" value="Genomic_DNA"/>
</dbReference>
<organism evidence="3 4">
    <name type="scientific">Sphingobium xenophagum</name>
    <dbReference type="NCBI Taxonomy" id="121428"/>
    <lineage>
        <taxon>Bacteria</taxon>
        <taxon>Pseudomonadati</taxon>
        <taxon>Pseudomonadota</taxon>
        <taxon>Alphaproteobacteria</taxon>
        <taxon>Sphingomonadales</taxon>
        <taxon>Sphingomonadaceae</taxon>
        <taxon>Sphingobium</taxon>
    </lineage>
</organism>
<evidence type="ECO:0000313" key="4">
    <source>
        <dbReference type="Proteomes" id="UP001267638"/>
    </source>
</evidence>
<keyword evidence="4" id="KW-1185">Reference proteome</keyword>
<dbReference type="SUPFAM" id="SSF56801">
    <property type="entry name" value="Acetyl-CoA synthetase-like"/>
    <property type="match status" value="1"/>
</dbReference>
<protein>
    <submittedName>
        <fullName evidence="3">Acyl-coenzyme A synthetase/AMP-(Fatty) acid ligase</fullName>
    </submittedName>
</protein>
<dbReference type="GO" id="GO:0016874">
    <property type="term" value="F:ligase activity"/>
    <property type="evidence" value="ECO:0007669"/>
    <property type="project" value="UniProtKB-KW"/>
</dbReference>
<gene>
    <name evidence="3" type="ORF">J2W40_003328</name>
</gene>
<dbReference type="InterPro" id="IPR000873">
    <property type="entry name" value="AMP-dep_synth/lig_dom"/>
</dbReference>
<sequence length="489" mass="52561">MNDQPKFSELCSKLLSFDPCGNAVQFEGEWRTWGWVQDLARKIGEHLANSGANHVPVSFVARNHPAALAGLVGLITQDRTIRMIYAFQSPAAIAASIAKLASPALVLMEGDLTPEVVTAIEAADVTCIALSDDGATLVRRGHIPANSSPDPSPTIDILTSGTTGSPKQYPISHAVFAHMMINQNTPVLQQNSAPPFLMAFPFGNIAGLSMLIGSFLQGQPIMLLDRFSLDVWRDYVVRYRPASVGLPSAAVPMILNAKLSKDDLASVKYVTTGAAPLDVELQKAFQDTYGARILLVYGATEFGGPVTAMTPALDAEWGDTKLGSSGRALPGVKLRVCDQETGDILPADEIGLLEVVSPRIGTDWIQTSDLVRIDADGFLYCIGRADGAIMRGGFKVLPETLEQVLRQHPAVAFAGVVGIEDRVLHQVPGAVIQFTPQTVLPDIAELEGHVRAHLPSPYVPARWQVVETMPLNSAYKIDRAALRNLFLTG</sequence>
<evidence type="ECO:0000313" key="3">
    <source>
        <dbReference type="EMBL" id="MDR7156484.1"/>
    </source>
</evidence>
<dbReference type="RefSeq" id="WP_310226827.1">
    <property type="nucleotide sequence ID" value="NZ_JAVDWV010000016.1"/>
</dbReference>
<dbReference type="Pfam" id="PF00501">
    <property type="entry name" value="AMP-binding"/>
    <property type="match status" value="1"/>
</dbReference>
<dbReference type="Pfam" id="PF13193">
    <property type="entry name" value="AMP-binding_C"/>
    <property type="match status" value="1"/>
</dbReference>
<accession>A0ABU1X4I6</accession>
<keyword evidence="3" id="KW-0436">Ligase</keyword>
<dbReference type="CDD" id="cd04433">
    <property type="entry name" value="AFD_class_I"/>
    <property type="match status" value="1"/>
</dbReference>
<dbReference type="InterPro" id="IPR042099">
    <property type="entry name" value="ANL_N_sf"/>
</dbReference>
<dbReference type="InterPro" id="IPR025110">
    <property type="entry name" value="AMP-bd_C"/>
</dbReference>
<evidence type="ECO:0000259" key="1">
    <source>
        <dbReference type="Pfam" id="PF00501"/>
    </source>
</evidence>
<proteinExistence type="predicted"/>
<dbReference type="Proteomes" id="UP001267638">
    <property type="component" value="Unassembled WGS sequence"/>
</dbReference>
<dbReference type="Gene3D" id="3.30.300.30">
    <property type="match status" value="1"/>
</dbReference>
<feature type="domain" description="AMP-dependent synthetase/ligase" evidence="1">
    <location>
        <begin position="23"/>
        <end position="358"/>
    </location>
</feature>
<dbReference type="InterPro" id="IPR045851">
    <property type="entry name" value="AMP-bd_C_sf"/>
</dbReference>
<evidence type="ECO:0000259" key="2">
    <source>
        <dbReference type="Pfam" id="PF13193"/>
    </source>
</evidence>
<dbReference type="PANTHER" id="PTHR24096">
    <property type="entry name" value="LONG-CHAIN-FATTY-ACID--COA LIGASE"/>
    <property type="match status" value="1"/>
</dbReference>